<dbReference type="SUPFAM" id="SSF56047">
    <property type="entry name" value="Ribosomal protein S8"/>
    <property type="match status" value="1"/>
</dbReference>
<dbReference type="PANTHER" id="PTHR11758">
    <property type="entry name" value="40S RIBOSOMAL PROTEIN S15A"/>
    <property type="match status" value="1"/>
</dbReference>
<dbReference type="NCBIfam" id="NF001109">
    <property type="entry name" value="PRK00136.1"/>
    <property type="match status" value="1"/>
</dbReference>
<comment type="similarity">
    <text evidence="1 7">Belongs to the universal ribosomal protein uS8 family.</text>
</comment>
<evidence type="ECO:0000256" key="6">
    <source>
        <dbReference type="ARBA" id="ARBA00035258"/>
    </source>
</evidence>
<reference evidence="8 9" key="1">
    <citation type="submission" date="2018-08" db="EMBL/GenBank/DDBJ databases">
        <title>Genome analysis of the thermophilic bacterium of the candidate phylum Aminicenantes from deep subsurface aquifer revealed its physiology and ecological role.</title>
        <authorList>
            <person name="Kadnikov V.V."/>
            <person name="Mardanov A.V."/>
            <person name="Beletsky A.V."/>
            <person name="Karnachuk O.V."/>
            <person name="Ravin N.V."/>
        </authorList>
    </citation>
    <scope>NUCLEOTIDE SEQUENCE [LARGE SCALE GENOMIC DNA]</scope>
    <source>
        <strain evidence="8">BY38</strain>
    </source>
</reference>
<comment type="caution">
    <text evidence="8">The sequence shown here is derived from an EMBL/GenBank/DDBJ whole genome shotgun (WGS) entry which is preliminary data.</text>
</comment>
<dbReference type="GO" id="GO:1990904">
    <property type="term" value="C:ribonucleoprotein complex"/>
    <property type="evidence" value="ECO:0007669"/>
    <property type="project" value="UniProtKB-KW"/>
</dbReference>
<comment type="subunit">
    <text evidence="7">Part of the 30S ribosomal subunit. Contacts proteins S5 and S12.</text>
</comment>
<dbReference type="GO" id="GO:0006412">
    <property type="term" value="P:translation"/>
    <property type="evidence" value="ECO:0007669"/>
    <property type="project" value="UniProtKB-UniRule"/>
</dbReference>
<evidence type="ECO:0000313" key="8">
    <source>
        <dbReference type="EMBL" id="RFT15905.1"/>
    </source>
</evidence>
<dbReference type="AlphaFoldDB" id="A0A3E2BMC5"/>
<organism evidence="8 9">
    <name type="scientific">Candidatus Saccharicenans subterraneus</name>
    <dbReference type="NCBI Taxonomy" id="2508984"/>
    <lineage>
        <taxon>Bacteria</taxon>
        <taxon>Candidatus Aminicenantota</taxon>
        <taxon>Candidatus Aminicenantia</taxon>
        <taxon>Candidatus Aminicenantales</taxon>
        <taxon>Candidatus Saccharicenantaceae</taxon>
        <taxon>Candidatus Saccharicenans</taxon>
    </lineage>
</organism>
<dbReference type="Gene3D" id="3.30.1370.30">
    <property type="match status" value="1"/>
</dbReference>
<dbReference type="GO" id="GO:0019843">
    <property type="term" value="F:rRNA binding"/>
    <property type="evidence" value="ECO:0007669"/>
    <property type="project" value="UniProtKB-UniRule"/>
</dbReference>
<dbReference type="FunFam" id="3.30.1370.30:FF:000002">
    <property type="entry name" value="30S ribosomal protein S8"/>
    <property type="match status" value="1"/>
</dbReference>
<dbReference type="EMBL" id="QUAH01000006">
    <property type="protein sequence ID" value="RFT15905.1"/>
    <property type="molecule type" value="Genomic_DNA"/>
</dbReference>
<sequence length="132" mass="14803">MSLTDPIADMLTRIRNAVRAKKKEINVPSSRLKVEIARILKEEGYIKNYKVIEDNKQGVLNIVLKYTDDNQSVISGLRRVSKPGCRIYCSRDSIPRVLDGLGVVIISTSRGLLTDKQCQEQGLGGEVLCEIW</sequence>
<evidence type="ECO:0000313" key="9">
    <source>
        <dbReference type="Proteomes" id="UP000257323"/>
    </source>
</evidence>
<keyword evidence="4 7" id="KW-0689">Ribosomal protein</keyword>
<dbReference type="GO" id="GO:0005840">
    <property type="term" value="C:ribosome"/>
    <property type="evidence" value="ECO:0007669"/>
    <property type="project" value="UniProtKB-KW"/>
</dbReference>
<dbReference type="Proteomes" id="UP000257323">
    <property type="component" value="Unassembled WGS sequence"/>
</dbReference>
<dbReference type="InterPro" id="IPR035987">
    <property type="entry name" value="Ribosomal_uS8_sf"/>
</dbReference>
<keyword evidence="5 7" id="KW-0687">Ribonucleoprotein</keyword>
<comment type="function">
    <text evidence="7">One of the primary rRNA binding proteins, it binds directly to 16S rRNA central domain where it helps coordinate assembly of the platform of the 30S subunit.</text>
</comment>
<gene>
    <name evidence="7" type="primary">rpsH</name>
    <name evidence="8" type="ORF">OP8BY_2303</name>
</gene>
<evidence type="ECO:0000256" key="1">
    <source>
        <dbReference type="ARBA" id="ARBA00006471"/>
    </source>
</evidence>
<dbReference type="FunFam" id="3.30.1490.10:FF:000001">
    <property type="entry name" value="30S ribosomal protein S8"/>
    <property type="match status" value="1"/>
</dbReference>
<dbReference type="GO" id="GO:0005737">
    <property type="term" value="C:cytoplasm"/>
    <property type="evidence" value="ECO:0007669"/>
    <property type="project" value="UniProtKB-ARBA"/>
</dbReference>
<evidence type="ECO:0000256" key="4">
    <source>
        <dbReference type="ARBA" id="ARBA00022980"/>
    </source>
</evidence>
<name>A0A3E2BMC5_9BACT</name>
<accession>A0A3E2BMC5</accession>
<evidence type="ECO:0000256" key="5">
    <source>
        <dbReference type="ARBA" id="ARBA00023274"/>
    </source>
</evidence>
<keyword evidence="3 7" id="KW-0694">RNA-binding</keyword>
<protein>
    <recommendedName>
        <fullName evidence="6 7">Small ribosomal subunit protein uS8</fullName>
    </recommendedName>
</protein>
<keyword evidence="2 7" id="KW-0699">rRNA-binding</keyword>
<dbReference type="HAMAP" id="MF_01302_B">
    <property type="entry name" value="Ribosomal_uS8_B"/>
    <property type="match status" value="1"/>
</dbReference>
<dbReference type="GO" id="GO:0003735">
    <property type="term" value="F:structural constituent of ribosome"/>
    <property type="evidence" value="ECO:0007669"/>
    <property type="project" value="InterPro"/>
</dbReference>
<dbReference type="Pfam" id="PF00410">
    <property type="entry name" value="Ribosomal_S8"/>
    <property type="match status" value="1"/>
</dbReference>
<proteinExistence type="inferred from homology"/>
<dbReference type="InterPro" id="IPR000630">
    <property type="entry name" value="Ribosomal_uS8"/>
</dbReference>
<evidence type="ECO:0000256" key="3">
    <source>
        <dbReference type="ARBA" id="ARBA00022884"/>
    </source>
</evidence>
<evidence type="ECO:0000256" key="7">
    <source>
        <dbReference type="HAMAP-Rule" id="MF_01302"/>
    </source>
</evidence>
<evidence type="ECO:0000256" key="2">
    <source>
        <dbReference type="ARBA" id="ARBA00022730"/>
    </source>
</evidence>
<dbReference type="Gene3D" id="3.30.1490.10">
    <property type="match status" value="1"/>
</dbReference>